<dbReference type="OrthoDB" id="205403at2759"/>
<feature type="compositionally biased region" description="Polar residues" evidence="2">
    <location>
        <begin position="428"/>
        <end position="444"/>
    </location>
</feature>
<proteinExistence type="predicted"/>
<feature type="coiled-coil region" evidence="1">
    <location>
        <begin position="265"/>
        <end position="292"/>
    </location>
</feature>
<feature type="compositionally biased region" description="Acidic residues" evidence="2">
    <location>
        <begin position="339"/>
        <end position="350"/>
    </location>
</feature>
<comment type="caution">
    <text evidence="3">The sequence shown here is derived from an EMBL/GenBank/DDBJ whole genome shotgun (WGS) entry which is preliminary data.</text>
</comment>
<feature type="compositionally biased region" description="Basic and acidic residues" evidence="2">
    <location>
        <begin position="386"/>
        <end position="404"/>
    </location>
</feature>
<feature type="compositionally biased region" description="Polar residues" evidence="2">
    <location>
        <begin position="512"/>
        <end position="524"/>
    </location>
</feature>
<evidence type="ECO:0000256" key="1">
    <source>
        <dbReference type="SAM" id="Coils"/>
    </source>
</evidence>
<feature type="region of interest" description="Disordered" evidence="2">
    <location>
        <begin position="339"/>
        <end position="447"/>
    </location>
</feature>
<keyword evidence="1" id="KW-0175">Coiled coil</keyword>
<dbReference type="PANTHER" id="PTHR42107">
    <property type="entry name" value="YALI0D24453P"/>
    <property type="match status" value="1"/>
</dbReference>
<sequence length="546" mass="60924">MSGVPKGHVCPPSDATHPSGRWETLFVYSFICKFTDLRGKVDGLETPMDLEEALMSREPNEILSKVLQHFILNLKPQTRNLSTDQISTTVAAVLADYFKASERTVFWNEDLKMNVDPFVGLEGGFFTAGWDFKLKILRQLVELQLCHTAEIKGIIDRAWGVSQNKHKKKDAATAPPEPSDPKSQDSLQLLPIGQDSQRKRFWVADDSPRVWVSTNPWKITATFQTVSSTKEEYLALIEQLKASAAPEPKKGQKRTRLEQAHLSLIAALESRIEAIDAELERVARVRKRIEQREHRKLLLAQAEVRETRTRRRTQKPDYVYSNVYDSEDDADEYTYQEEDAQDEEFDEDDFLNFRDEPGGSRRRRAATAYGERRRSTRTAAKVNANGKRESSSDSLSHWRGERRSARLGGPEAQFDTEPPPKRARTEDTMSTNSAEAGSASTNGAVTGGLKLKTSGAAALKPTEVALEEIAGKKRSKFWVYAVEPISDAVTREPLNNGAASPATNGHGDHRNGNGTYHPSPSPSGHENGKKMDFDRSLGGSLSPLDS</sequence>
<dbReference type="AlphaFoldDB" id="A0A9P3ULQ8"/>
<accession>A0A9P3ULQ8</accession>
<protein>
    <recommendedName>
        <fullName evidence="5">WHIM1 domain-containing protein</fullName>
    </recommendedName>
</protein>
<evidence type="ECO:0000313" key="3">
    <source>
        <dbReference type="EMBL" id="GLB35905.1"/>
    </source>
</evidence>
<evidence type="ECO:0000313" key="4">
    <source>
        <dbReference type="Proteomes" id="UP001063166"/>
    </source>
</evidence>
<gene>
    <name evidence="3" type="ORF">LshimejAT787_0301930</name>
</gene>
<evidence type="ECO:0000256" key="2">
    <source>
        <dbReference type="SAM" id="MobiDB-lite"/>
    </source>
</evidence>
<dbReference type="Proteomes" id="UP001063166">
    <property type="component" value="Unassembled WGS sequence"/>
</dbReference>
<evidence type="ECO:0008006" key="5">
    <source>
        <dbReference type="Google" id="ProtNLM"/>
    </source>
</evidence>
<dbReference type="PANTHER" id="PTHR42107:SF1">
    <property type="entry name" value="WHIM1 DOMAIN-CONTAINING PROTEIN"/>
    <property type="match status" value="1"/>
</dbReference>
<feature type="region of interest" description="Disordered" evidence="2">
    <location>
        <begin position="166"/>
        <end position="187"/>
    </location>
</feature>
<name>A0A9P3ULQ8_LYOSH</name>
<reference evidence="3" key="1">
    <citation type="submission" date="2022-07" db="EMBL/GenBank/DDBJ databases">
        <title>The genome of Lyophyllum shimeji provides insight into the initial evolution of ectomycorrhizal fungal genome.</title>
        <authorList>
            <person name="Kobayashi Y."/>
            <person name="Shibata T."/>
            <person name="Hirakawa H."/>
            <person name="Shigenobu S."/>
            <person name="Nishiyama T."/>
            <person name="Yamada A."/>
            <person name="Hasebe M."/>
            <person name="Kawaguchi M."/>
        </authorList>
    </citation>
    <scope>NUCLEOTIDE SEQUENCE</scope>
    <source>
        <strain evidence="3">AT787</strain>
    </source>
</reference>
<feature type="compositionally biased region" description="Basic and acidic residues" evidence="2">
    <location>
        <begin position="418"/>
        <end position="427"/>
    </location>
</feature>
<dbReference type="EMBL" id="BRPK01000003">
    <property type="protein sequence ID" value="GLB35905.1"/>
    <property type="molecule type" value="Genomic_DNA"/>
</dbReference>
<organism evidence="3 4">
    <name type="scientific">Lyophyllum shimeji</name>
    <name type="common">Hon-shimeji</name>
    <name type="synonym">Tricholoma shimeji</name>
    <dbReference type="NCBI Taxonomy" id="47721"/>
    <lineage>
        <taxon>Eukaryota</taxon>
        <taxon>Fungi</taxon>
        <taxon>Dikarya</taxon>
        <taxon>Basidiomycota</taxon>
        <taxon>Agaricomycotina</taxon>
        <taxon>Agaricomycetes</taxon>
        <taxon>Agaricomycetidae</taxon>
        <taxon>Agaricales</taxon>
        <taxon>Tricholomatineae</taxon>
        <taxon>Lyophyllaceae</taxon>
        <taxon>Lyophyllum</taxon>
    </lineage>
</organism>
<keyword evidence="4" id="KW-1185">Reference proteome</keyword>
<feature type="region of interest" description="Disordered" evidence="2">
    <location>
        <begin position="486"/>
        <end position="546"/>
    </location>
</feature>
<feature type="compositionally biased region" description="Basic and acidic residues" evidence="2">
    <location>
        <begin position="526"/>
        <end position="535"/>
    </location>
</feature>